<keyword evidence="6" id="KW-1185">Reference proteome</keyword>
<dbReference type="PANTHER" id="PTHR23119">
    <property type="entry name" value="DISCS LARGE"/>
    <property type="match status" value="1"/>
</dbReference>
<dbReference type="InterPro" id="IPR001611">
    <property type="entry name" value="Leu-rich_rpt"/>
</dbReference>
<evidence type="ECO:0000256" key="1">
    <source>
        <dbReference type="ARBA" id="ARBA00022614"/>
    </source>
</evidence>
<dbReference type="InterPro" id="IPR055414">
    <property type="entry name" value="LRR_R13L4/SHOC2-like"/>
</dbReference>
<dbReference type="InterPro" id="IPR032675">
    <property type="entry name" value="LRR_dom_sf"/>
</dbReference>
<feature type="region of interest" description="Disordered" evidence="4">
    <location>
        <begin position="1150"/>
        <end position="1185"/>
    </location>
</feature>
<reference evidence="6" key="1">
    <citation type="submission" date="2012-04" db="EMBL/GenBank/DDBJ databases">
        <title>The Genome Sequence of Loa loa.</title>
        <authorList>
            <consortium name="The Broad Institute Genome Sequencing Platform"/>
            <consortium name="Broad Institute Genome Sequencing Center for Infectious Disease"/>
            <person name="Nutman T.B."/>
            <person name="Fink D.L."/>
            <person name="Russ C."/>
            <person name="Young S."/>
            <person name="Zeng Q."/>
            <person name="Gargeya S."/>
            <person name="Alvarado L."/>
            <person name="Berlin A."/>
            <person name="Chapman S.B."/>
            <person name="Chen Z."/>
            <person name="Freedman E."/>
            <person name="Gellesch M."/>
            <person name="Goldberg J."/>
            <person name="Griggs A."/>
            <person name="Gujja S."/>
            <person name="Heilman E.R."/>
            <person name="Heiman D."/>
            <person name="Howarth C."/>
            <person name="Mehta T."/>
            <person name="Neiman D."/>
            <person name="Pearson M."/>
            <person name="Roberts A."/>
            <person name="Saif S."/>
            <person name="Shea T."/>
            <person name="Shenoy N."/>
            <person name="Sisk P."/>
            <person name="Stolte C."/>
            <person name="Sykes S."/>
            <person name="White J."/>
            <person name="Yandava C."/>
            <person name="Haas B."/>
            <person name="Henn M.R."/>
            <person name="Nusbaum C."/>
            <person name="Birren B."/>
        </authorList>
    </citation>
    <scope>NUCLEOTIDE SEQUENCE [LARGE SCALE GENOMIC DNA]</scope>
</reference>
<feature type="compositionally biased region" description="Low complexity" evidence="4">
    <location>
        <begin position="1216"/>
        <end position="1230"/>
    </location>
</feature>
<sequence>MPFSCLPFFACNRQVDMLDRRQCNLQSIPHDIDRNARTLEEMYLDCNHIKDLDKPLFRCRKLKILSLSENEVIRLPSDIAHLTYLEELNLKGNDVSDLPEEIKNCIQLKILDLSSNPITRLPPTISQLTSMTSLGLNDISLTQMPHDIGQLRNLRSLEVRENLLRTVPPSISQLKQLRRLDLGHNELDDLPNEISMLENLEELYVDQNDLEALPESIVQCRSLEQLDVSENKLMLLPDEIGDLEKLDDLTVSQNCLQVLPSSIGRLKKLSMLKADRNAITQLTPAIGSCHALTEIYLTENLLTEIPSSLGNLKSLRTLNLDKNQLKELPPTIGGCTSLSVLSLRDNLIEQLPLEIGRLENLRVLDVCNNRLNYLPFTVNVLFKLRALWLSENQSQAMLKLQTEQDPRTGIKVLTCYLLPQSNSQLVEQAPPNRSFIGGPKVHFGSDLEETHEDEENELGQFSRHDTPHPKPHSHAPKFKKQSIDGHIILHDDDVNREVANCREAEPLFFRIYSSTLLYKIHRSYLQFELMTFALLQQSTKPPTLALNSGRKRGPDEGSPRAQSPNASATQIASLRSALKHPPVLPSVAGFDHSIERIVDRRQKLSPGVEILNIKIHRDTNGGLGLSIAGGLESTPYKDDDTGLFVSKLTDGGPAMIAGLRVGDKLLRVNKTDVVNVAVTSMQDARDVVELTILRDSHETPSSYVAASSFTISPNQSTDNSFISESIEASSSVTKETISTTIRRDINGSPGFSVASGTGGVIVISCIASGGAAERNGKLRVGDRVLSINGTNMRGARHDQAVALLTGHSGSDIYLVVQRDRPNQNVIIPPSPSLSSIRTHTVERISPLRKYGFGDPSWDGKTEEVELVRDNHSLGLSIVGGSDHSSHPFGIKAPGVFISKITLNSPAGRSQKLRIGDRILSVNSTDIRTAKHQTAVEALKQSDRTVRLLVIHEPQPPGLRQVTIKRNIGEALGLNICGGIGSPPANPLDKSDEGIFIEKVEQNGPAAASSLSVGTRILEVNDESLLGCSQEEAARILRQSGTIVRLLVCDAFCVPSTAISSSFMGQTSNDTQVVSGERQTTISNTLLNADIQESLSCSSSQPSKPSSSPDTGVSETIRTLASISTDSPLAASSPVPPISLSSAAAPSSTSSLLQPLSPFSSSNTTTFSTSNLRTAAPPPIAPKPRIIPNQNGNAVGASSPLTSFDEQFEKQKERTVSSVQSSSPSTSFWSSTPNPERLTFSSKLEKFEREIEIKRPDANPTTKSTLPPAKKPLLNDDEIRKMKEEETRKVASGSAQICFSPADDDLDRSFEHILNNSAVPRTMPAVIRTKKAENRMAACSPSPILSGEPLNSVEQRAMEHQKRQEWRQARFKSLEADSKAAEEVMQQVEQISSRLANITEEHSNSSLPVNEKILQNETSFERNEYIDPVTGDTTVSLVEKSITQREISTPSTLIDDLNTEIANNSK</sequence>
<dbReference type="GO" id="GO:0098968">
    <property type="term" value="P:neurotransmitter receptor transport postsynaptic membrane to endosome"/>
    <property type="evidence" value="ECO:0007669"/>
    <property type="project" value="TreeGrafter"/>
</dbReference>
<feature type="domain" description="PDZ" evidence="5">
    <location>
        <begin position="738"/>
        <end position="819"/>
    </location>
</feature>
<feature type="region of interest" description="Disordered" evidence="4">
    <location>
        <begin position="542"/>
        <end position="568"/>
    </location>
</feature>
<protein>
    <submittedName>
        <fullName evidence="7">Protein lap1</fullName>
    </submittedName>
</protein>
<keyword evidence="3" id="KW-0175">Coiled coil</keyword>
<feature type="compositionally biased region" description="Low complexity" evidence="4">
    <location>
        <begin position="1093"/>
        <end position="1108"/>
    </location>
</feature>
<dbReference type="Pfam" id="PF00595">
    <property type="entry name" value="PDZ"/>
    <property type="match status" value="4"/>
</dbReference>
<dbReference type="GO" id="GO:0005912">
    <property type="term" value="C:adherens junction"/>
    <property type="evidence" value="ECO:0007669"/>
    <property type="project" value="TreeGrafter"/>
</dbReference>
<evidence type="ECO:0000313" key="6">
    <source>
        <dbReference type="Proteomes" id="UP000095285"/>
    </source>
</evidence>
<feature type="domain" description="PDZ" evidence="5">
    <location>
        <begin position="863"/>
        <end position="953"/>
    </location>
</feature>
<dbReference type="Proteomes" id="UP000095285">
    <property type="component" value="Unassembled WGS sequence"/>
</dbReference>
<feature type="region of interest" description="Disordered" evidence="4">
    <location>
        <begin position="1093"/>
        <end position="1113"/>
    </location>
</feature>
<keyword evidence="1" id="KW-0433">Leucine-rich repeat</keyword>
<keyword evidence="2" id="KW-0677">Repeat</keyword>
<feature type="compositionally biased region" description="Low complexity" evidence="4">
    <location>
        <begin position="1126"/>
        <end position="1143"/>
    </location>
</feature>
<dbReference type="SUPFAM" id="SSF52058">
    <property type="entry name" value="L domain-like"/>
    <property type="match status" value="2"/>
</dbReference>
<feature type="compositionally biased region" description="Low complexity" evidence="4">
    <location>
        <begin position="1150"/>
        <end position="1171"/>
    </location>
</feature>
<dbReference type="eggNOG" id="KOG0619">
    <property type="taxonomic scope" value="Eukaryota"/>
</dbReference>
<dbReference type="InterPro" id="IPR050614">
    <property type="entry name" value="Synaptic_Scaffolding_LAP-MAGUK"/>
</dbReference>
<dbReference type="Gene3D" id="3.80.10.10">
    <property type="entry name" value="Ribonuclease Inhibitor"/>
    <property type="match status" value="3"/>
</dbReference>
<dbReference type="PROSITE" id="PS50106">
    <property type="entry name" value="PDZ"/>
    <property type="match status" value="4"/>
</dbReference>
<dbReference type="InterPro" id="IPR001478">
    <property type="entry name" value="PDZ"/>
</dbReference>
<dbReference type="GO" id="GO:0045211">
    <property type="term" value="C:postsynaptic membrane"/>
    <property type="evidence" value="ECO:0007669"/>
    <property type="project" value="TreeGrafter"/>
</dbReference>
<dbReference type="STRING" id="7209.A0A1I7V7F8"/>
<feature type="region of interest" description="Disordered" evidence="4">
    <location>
        <begin position="449"/>
        <end position="482"/>
    </location>
</feature>
<evidence type="ECO:0000256" key="4">
    <source>
        <dbReference type="SAM" id="MobiDB-lite"/>
    </source>
</evidence>
<accession>A0A1I7V7F8</accession>
<dbReference type="SMART" id="SM00364">
    <property type="entry name" value="LRR_BAC"/>
    <property type="match status" value="9"/>
</dbReference>
<name>A0A1I7V7F8_LOALO</name>
<dbReference type="PROSITE" id="PS51450">
    <property type="entry name" value="LRR"/>
    <property type="match status" value="3"/>
</dbReference>
<dbReference type="SUPFAM" id="SSF50156">
    <property type="entry name" value="PDZ domain-like"/>
    <property type="match status" value="4"/>
</dbReference>
<dbReference type="InterPro" id="IPR036034">
    <property type="entry name" value="PDZ_sf"/>
</dbReference>
<dbReference type="GO" id="GO:0016323">
    <property type="term" value="C:basolateral plasma membrane"/>
    <property type="evidence" value="ECO:0007669"/>
    <property type="project" value="TreeGrafter"/>
</dbReference>
<dbReference type="Pfam" id="PF00560">
    <property type="entry name" value="LRR_1"/>
    <property type="match status" value="1"/>
</dbReference>
<dbReference type="GO" id="GO:0043113">
    <property type="term" value="P:receptor clustering"/>
    <property type="evidence" value="ECO:0007669"/>
    <property type="project" value="TreeGrafter"/>
</dbReference>
<evidence type="ECO:0000256" key="2">
    <source>
        <dbReference type="ARBA" id="ARBA00022737"/>
    </source>
</evidence>
<evidence type="ECO:0000259" key="5">
    <source>
        <dbReference type="PROSITE" id="PS50106"/>
    </source>
</evidence>
<feature type="compositionally biased region" description="Basic residues" evidence="4">
    <location>
        <begin position="469"/>
        <end position="480"/>
    </location>
</feature>
<dbReference type="GO" id="GO:0014069">
    <property type="term" value="C:postsynaptic density"/>
    <property type="evidence" value="ECO:0007669"/>
    <property type="project" value="TreeGrafter"/>
</dbReference>
<dbReference type="Pfam" id="PF13855">
    <property type="entry name" value="LRR_8"/>
    <property type="match status" value="1"/>
</dbReference>
<dbReference type="PANTHER" id="PTHR23119:SF44">
    <property type="entry name" value="PROTEIN LAP4"/>
    <property type="match status" value="1"/>
</dbReference>
<dbReference type="GO" id="GO:0019901">
    <property type="term" value="F:protein kinase binding"/>
    <property type="evidence" value="ECO:0007669"/>
    <property type="project" value="TreeGrafter"/>
</dbReference>
<feature type="region of interest" description="Disordered" evidence="4">
    <location>
        <begin position="1124"/>
        <end position="1143"/>
    </location>
</feature>
<feature type="domain" description="PDZ" evidence="5">
    <location>
        <begin position="612"/>
        <end position="696"/>
    </location>
</feature>
<feature type="region of interest" description="Disordered" evidence="4">
    <location>
        <begin position="1207"/>
        <end position="1233"/>
    </location>
</feature>
<dbReference type="Pfam" id="PF23598">
    <property type="entry name" value="LRR_14"/>
    <property type="match status" value="1"/>
</dbReference>
<proteinExistence type="predicted"/>
<feature type="domain" description="PDZ" evidence="5">
    <location>
        <begin position="960"/>
        <end position="1047"/>
    </location>
</feature>
<reference evidence="7" key="2">
    <citation type="submission" date="2016-11" db="UniProtKB">
        <authorList>
            <consortium name="WormBaseParasite"/>
        </authorList>
    </citation>
    <scope>IDENTIFICATION</scope>
</reference>
<dbReference type="GO" id="GO:0098609">
    <property type="term" value="P:cell-cell adhesion"/>
    <property type="evidence" value="ECO:0007669"/>
    <property type="project" value="TreeGrafter"/>
</dbReference>
<dbReference type="Gene3D" id="2.30.42.10">
    <property type="match status" value="4"/>
</dbReference>
<feature type="coiled-coil region" evidence="3">
    <location>
        <begin position="1370"/>
        <end position="1400"/>
    </location>
</feature>
<organism evidence="6 7">
    <name type="scientific">Loa loa</name>
    <name type="common">Eye worm</name>
    <name type="synonym">Filaria loa</name>
    <dbReference type="NCBI Taxonomy" id="7209"/>
    <lineage>
        <taxon>Eukaryota</taxon>
        <taxon>Metazoa</taxon>
        <taxon>Ecdysozoa</taxon>
        <taxon>Nematoda</taxon>
        <taxon>Chromadorea</taxon>
        <taxon>Rhabditida</taxon>
        <taxon>Spirurina</taxon>
        <taxon>Spiruromorpha</taxon>
        <taxon>Filarioidea</taxon>
        <taxon>Onchocercidae</taxon>
        <taxon>Loa</taxon>
    </lineage>
</organism>
<dbReference type="SMART" id="SM00228">
    <property type="entry name" value="PDZ"/>
    <property type="match status" value="4"/>
</dbReference>
<dbReference type="InterPro" id="IPR003591">
    <property type="entry name" value="Leu-rich_rpt_typical-subtyp"/>
</dbReference>
<evidence type="ECO:0000256" key="3">
    <source>
        <dbReference type="SAM" id="Coils"/>
    </source>
</evidence>
<evidence type="ECO:0000313" key="7">
    <source>
        <dbReference type="WBParaSite" id="EN70_1071"/>
    </source>
</evidence>
<dbReference type="GO" id="GO:0098887">
    <property type="term" value="P:neurotransmitter receptor transport, endosome to postsynaptic membrane"/>
    <property type="evidence" value="ECO:0007669"/>
    <property type="project" value="TreeGrafter"/>
</dbReference>
<dbReference type="WBParaSite" id="EN70_1071">
    <property type="protein sequence ID" value="EN70_1071"/>
    <property type="gene ID" value="EN70_1071"/>
</dbReference>
<dbReference type="GO" id="GO:0045197">
    <property type="term" value="P:establishment or maintenance of epithelial cell apical/basal polarity"/>
    <property type="evidence" value="ECO:0007669"/>
    <property type="project" value="TreeGrafter"/>
</dbReference>
<dbReference type="SMART" id="SM00369">
    <property type="entry name" value="LRR_TYP"/>
    <property type="match status" value="11"/>
</dbReference>